<gene>
    <name evidence="6" type="ORF">Ga0074812_12141</name>
</gene>
<evidence type="ECO:0000259" key="4">
    <source>
        <dbReference type="Pfam" id="PF00534"/>
    </source>
</evidence>
<reference evidence="7" key="1">
    <citation type="submission" date="2015-11" db="EMBL/GenBank/DDBJ databases">
        <authorList>
            <person name="Varghese N."/>
        </authorList>
    </citation>
    <scope>NUCLEOTIDE SEQUENCE [LARGE SCALE GENOMIC DNA]</scope>
    <source>
        <strain evidence="7">DSM 45899</strain>
    </source>
</reference>
<sequence length="426" mass="44880">MDKQPVTRVLVIEQGAGLWESQRFVLRMAPLLERRGVEQILATPPGSPAAAAWQAAGREHATLPGPLSRTLRHPDRPRDRALTARETGRTMATAARAAQLARRLDVDVLQANSHWSHLAAVLAAAACRRPALLVLHEENDPDLVGRLRGAVVRAAAGSVAVSDAVASSLPPWAAGRTVVVRSGVDTDGLRPGPVDPAVRASLSTDPTAPLVLVVSRLDQCSGIDAVIRAVAALPQHLASTRLAVAGAPSTDPSSPTSPRRLGAELLDGRVVFLGPRNDVGDLLRASDVLVLTSSLEGLPRCVLEAQACGRPVVCFPSTGVPEIVTDQATGLIARPNDIADLSDKIAQVLDNGTLADLLRARARANVVAQHTLAAQADSLAGILVGLTSQAGFRHRRRRGHSRATAARRQNRHQPAAGLQWQQSGNS</sequence>
<dbReference type="GO" id="GO:0016757">
    <property type="term" value="F:glycosyltransferase activity"/>
    <property type="evidence" value="ECO:0007669"/>
    <property type="project" value="UniProtKB-KW"/>
</dbReference>
<keyword evidence="7" id="KW-1185">Reference proteome</keyword>
<evidence type="ECO:0000313" key="6">
    <source>
        <dbReference type="EMBL" id="CUU58665.1"/>
    </source>
</evidence>
<protein>
    <submittedName>
        <fullName evidence="6">Glycosyltransferase involved in cell wall bisynthesis</fullName>
    </submittedName>
</protein>
<keyword evidence="2 6" id="KW-0808">Transferase</keyword>
<dbReference type="Pfam" id="PF13439">
    <property type="entry name" value="Glyco_transf_4"/>
    <property type="match status" value="1"/>
</dbReference>
<dbReference type="GO" id="GO:1901137">
    <property type="term" value="P:carbohydrate derivative biosynthetic process"/>
    <property type="evidence" value="ECO:0007669"/>
    <property type="project" value="UniProtKB-ARBA"/>
</dbReference>
<evidence type="ECO:0000313" key="7">
    <source>
        <dbReference type="Proteomes" id="UP000198802"/>
    </source>
</evidence>
<dbReference type="Proteomes" id="UP000198802">
    <property type="component" value="Unassembled WGS sequence"/>
</dbReference>
<dbReference type="PANTHER" id="PTHR45947:SF15">
    <property type="entry name" value="TEICHURONIC ACID BIOSYNTHESIS GLYCOSYLTRANSFERASE TUAC-RELATED"/>
    <property type="match status" value="1"/>
</dbReference>
<dbReference type="InterPro" id="IPR001296">
    <property type="entry name" value="Glyco_trans_1"/>
</dbReference>
<dbReference type="InterPro" id="IPR050194">
    <property type="entry name" value="Glycosyltransferase_grp1"/>
</dbReference>
<accession>A0A0S4QTW5</accession>
<name>A0A0S4QTW5_9ACTN</name>
<organism evidence="6 7">
    <name type="scientific">Parafrankia irregularis</name>
    <dbReference type="NCBI Taxonomy" id="795642"/>
    <lineage>
        <taxon>Bacteria</taxon>
        <taxon>Bacillati</taxon>
        <taxon>Actinomycetota</taxon>
        <taxon>Actinomycetes</taxon>
        <taxon>Frankiales</taxon>
        <taxon>Frankiaceae</taxon>
        <taxon>Parafrankia</taxon>
    </lineage>
</organism>
<proteinExistence type="predicted"/>
<evidence type="ECO:0000256" key="3">
    <source>
        <dbReference type="SAM" id="MobiDB-lite"/>
    </source>
</evidence>
<dbReference type="PANTHER" id="PTHR45947">
    <property type="entry name" value="SULFOQUINOVOSYL TRANSFERASE SQD2"/>
    <property type="match status" value="1"/>
</dbReference>
<dbReference type="RefSeq" id="WP_091282117.1">
    <property type="nucleotide sequence ID" value="NZ_FAOZ01000021.1"/>
</dbReference>
<dbReference type="InterPro" id="IPR028098">
    <property type="entry name" value="Glyco_trans_4-like_N"/>
</dbReference>
<dbReference type="EMBL" id="FAOZ01000021">
    <property type="protein sequence ID" value="CUU58665.1"/>
    <property type="molecule type" value="Genomic_DNA"/>
</dbReference>
<dbReference type="CDD" id="cd03801">
    <property type="entry name" value="GT4_PimA-like"/>
    <property type="match status" value="1"/>
</dbReference>
<evidence type="ECO:0000259" key="5">
    <source>
        <dbReference type="Pfam" id="PF13439"/>
    </source>
</evidence>
<feature type="region of interest" description="Disordered" evidence="3">
    <location>
        <begin position="393"/>
        <end position="426"/>
    </location>
</feature>
<dbReference type="Pfam" id="PF00534">
    <property type="entry name" value="Glycos_transf_1"/>
    <property type="match status" value="1"/>
</dbReference>
<evidence type="ECO:0000256" key="2">
    <source>
        <dbReference type="ARBA" id="ARBA00022679"/>
    </source>
</evidence>
<dbReference type="Gene3D" id="3.40.50.2000">
    <property type="entry name" value="Glycogen Phosphorylase B"/>
    <property type="match status" value="2"/>
</dbReference>
<dbReference type="AlphaFoldDB" id="A0A0S4QTW5"/>
<evidence type="ECO:0000256" key="1">
    <source>
        <dbReference type="ARBA" id="ARBA00022676"/>
    </source>
</evidence>
<feature type="domain" description="Glycosyltransferase subfamily 4-like N-terminal" evidence="5">
    <location>
        <begin position="22"/>
        <end position="187"/>
    </location>
</feature>
<dbReference type="SUPFAM" id="SSF53756">
    <property type="entry name" value="UDP-Glycosyltransferase/glycogen phosphorylase"/>
    <property type="match status" value="1"/>
</dbReference>
<feature type="domain" description="Glycosyl transferase family 1" evidence="4">
    <location>
        <begin position="199"/>
        <end position="363"/>
    </location>
</feature>
<keyword evidence="1" id="KW-0328">Glycosyltransferase</keyword>